<protein>
    <submittedName>
        <fullName evidence="3">UDP-GlcNAc3NAcA epimerase</fullName>
    </submittedName>
</protein>
<evidence type="ECO:0000259" key="2">
    <source>
        <dbReference type="Pfam" id="PF02350"/>
    </source>
</evidence>
<evidence type="ECO:0000313" key="4">
    <source>
        <dbReference type="Proteomes" id="UP000194420"/>
    </source>
</evidence>
<sequence>MKVATIVGARPQFIKAAAVSRAFLDQSDIEELVVHTGQHFDAGMSDIFFRELGIPKPAAYLDINGGSHGDMTGRMLIALEEYFYKTAPDCVLVYGDTNSTLAGALAAAKMHIPIAHVEAGLRSFNMRMPEEVNRLLTDQISSILFCPTQQALLNLEKEGFTADGRAKVVYSGDVMLDAIQTFSSLALKPSVELPQDFLLATVHRAENTDDLVKLRNLVEGLNLIHSELAPVVLPLHPRTRNAIKDANLSLEVETIDPVGYLEMIWLLQNSGAVLTDSGGLQKEAYFCGKPCITVRDETEWVELVQVRANRLCPVEAETMLSYCTDVFGQKVNPRLDMFGDGRCSAKVVHAISQLQ</sequence>
<proteinExistence type="inferred from homology"/>
<organism evidence="3 4">
    <name type="scientific">Altererythrobacter xiamenensis</name>
    <dbReference type="NCBI Taxonomy" id="1316679"/>
    <lineage>
        <taxon>Bacteria</taxon>
        <taxon>Pseudomonadati</taxon>
        <taxon>Pseudomonadota</taxon>
        <taxon>Alphaproteobacteria</taxon>
        <taxon>Sphingomonadales</taxon>
        <taxon>Erythrobacteraceae</taxon>
        <taxon>Altererythrobacter</taxon>
    </lineage>
</organism>
<dbReference type="NCBIfam" id="TIGR00236">
    <property type="entry name" value="wecB"/>
    <property type="match status" value="1"/>
</dbReference>
<keyword evidence="4" id="KW-1185">Reference proteome</keyword>
<dbReference type="PANTHER" id="PTHR43174">
    <property type="entry name" value="UDP-N-ACETYLGLUCOSAMINE 2-EPIMERASE"/>
    <property type="match status" value="1"/>
</dbReference>
<dbReference type="EMBL" id="FXWG01000002">
    <property type="protein sequence ID" value="SMQ69069.1"/>
    <property type="molecule type" value="Genomic_DNA"/>
</dbReference>
<feature type="domain" description="UDP-N-acetylglucosamine 2-epimerase" evidence="2">
    <location>
        <begin position="25"/>
        <end position="351"/>
    </location>
</feature>
<gene>
    <name evidence="3" type="ORF">SAMN06297468_1315</name>
</gene>
<dbReference type="GO" id="GO:0016853">
    <property type="term" value="F:isomerase activity"/>
    <property type="evidence" value="ECO:0007669"/>
    <property type="project" value="UniProtKB-KW"/>
</dbReference>
<dbReference type="AlphaFoldDB" id="A0A1Y6F3B2"/>
<evidence type="ECO:0000256" key="1">
    <source>
        <dbReference type="RuleBase" id="RU003513"/>
    </source>
</evidence>
<accession>A0A1Y6F3B2</accession>
<dbReference type="InterPro" id="IPR029767">
    <property type="entry name" value="WecB-like"/>
</dbReference>
<reference evidence="4" key="1">
    <citation type="submission" date="2017-04" db="EMBL/GenBank/DDBJ databases">
        <authorList>
            <person name="Varghese N."/>
            <person name="Submissions S."/>
        </authorList>
    </citation>
    <scope>NUCLEOTIDE SEQUENCE [LARGE SCALE GENOMIC DNA]</scope>
</reference>
<dbReference type="Pfam" id="PF02350">
    <property type="entry name" value="Epimerase_2"/>
    <property type="match status" value="1"/>
</dbReference>
<dbReference type="Proteomes" id="UP000194420">
    <property type="component" value="Unassembled WGS sequence"/>
</dbReference>
<name>A0A1Y6F3B2_9SPHN</name>
<dbReference type="OrthoDB" id="9803238at2"/>
<dbReference type="Gene3D" id="3.40.50.2000">
    <property type="entry name" value="Glycogen Phosphorylase B"/>
    <property type="match status" value="2"/>
</dbReference>
<comment type="similarity">
    <text evidence="1">Belongs to the UDP-N-acetylglucosamine 2-epimerase family.</text>
</comment>
<dbReference type="InterPro" id="IPR003331">
    <property type="entry name" value="UDP_GlcNAc_Epimerase_2_dom"/>
</dbReference>
<dbReference type="CDD" id="cd03786">
    <property type="entry name" value="GTB_UDP-GlcNAc_2-Epimerase"/>
    <property type="match status" value="1"/>
</dbReference>
<evidence type="ECO:0000313" key="3">
    <source>
        <dbReference type="EMBL" id="SMQ69069.1"/>
    </source>
</evidence>
<dbReference type="SUPFAM" id="SSF53756">
    <property type="entry name" value="UDP-Glycosyltransferase/glycogen phosphorylase"/>
    <property type="match status" value="1"/>
</dbReference>
<dbReference type="PANTHER" id="PTHR43174:SF1">
    <property type="entry name" value="UDP-N-ACETYLGLUCOSAMINE 2-EPIMERASE"/>
    <property type="match status" value="1"/>
</dbReference>
<keyword evidence="1" id="KW-0413">Isomerase</keyword>